<evidence type="ECO:0000256" key="4">
    <source>
        <dbReference type="ARBA" id="ARBA00022723"/>
    </source>
</evidence>
<evidence type="ECO:0000256" key="5">
    <source>
        <dbReference type="ARBA" id="ARBA00022842"/>
    </source>
</evidence>
<evidence type="ECO:0000313" key="12">
    <source>
        <dbReference type="EMBL" id="CUK25206.1"/>
    </source>
</evidence>
<dbReference type="EMBL" id="CYUE01000010">
    <property type="protein sequence ID" value="CUK25206.1"/>
    <property type="molecule type" value="Genomic_DNA"/>
</dbReference>
<evidence type="ECO:0000259" key="11">
    <source>
        <dbReference type="Pfam" id="PF02880"/>
    </source>
</evidence>
<feature type="domain" description="Alpha-D-phosphohexomutase C-terminal" evidence="8">
    <location>
        <begin position="404"/>
        <end position="455"/>
    </location>
</feature>
<dbReference type="Pfam" id="PF00408">
    <property type="entry name" value="PGM_PMM_IV"/>
    <property type="match status" value="1"/>
</dbReference>
<dbReference type="STRING" id="1715691.TA5113_02268"/>
<comment type="similarity">
    <text evidence="2 7">Belongs to the phosphohexose mutase family.</text>
</comment>
<dbReference type="InterPro" id="IPR005845">
    <property type="entry name" value="A-D-PHexomutase_a/b/a-II"/>
</dbReference>
<evidence type="ECO:0000256" key="2">
    <source>
        <dbReference type="ARBA" id="ARBA00010231"/>
    </source>
</evidence>
<dbReference type="GO" id="GO:0005829">
    <property type="term" value="C:cytosol"/>
    <property type="evidence" value="ECO:0007669"/>
    <property type="project" value="TreeGrafter"/>
</dbReference>
<evidence type="ECO:0000256" key="7">
    <source>
        <dbReference type="RuleBase" id="RU004326"/>
    </source>
</evidence>
<dbReference type="SUPFAM" id="SSF53738">
    <property type="entry name" value="Phosphoglucomutase, first 3 domains"/>
    <property type="match status" value="3"/>
</dbReference>
<evidence type="ECO:0000259" key="10">
    <source>
        <dbReference type="Pfam" id="PF02879"/>
    </source>
</evidence>
<keyword evidence="4 7" id="KW-0479">Metal-binding</keyword>
<dbReference type="Pfam" id="PF02879">
    <property type="entry name" value="PGM_PMM_II"/>
    <property type="match status" value="1"/>
</dbReference>
<evidence type="ECO:0000256" key="3">
    <source>
        <dbReference type="ARBA" id="ARBA00022553"/>
    </source>
</evidence>
<keyword evidence="3" id="KW-0597">Phosphoprotein</keyword>
<dbReference type="SUPFAM" id="SSF55957">
    <property type="entry name" value="Phosphoglucomutase, C-terminal domain"/>
    <property type="match status" value="1"/>
</dbReference>
<gene>
    <name evidence="12" type="primary">glmM_1</name>
    <name evidence="12" type="ORF">TA5114_00997</name>
</gene>
<feature type="domain" description="Alpha-D-phosphohexomutase alpha/beta/alpha" evidence="10">
    <location>
        <begin position="148"/>
        <end position="245"/>
    </location>
</feature>
<dbReference type="PANTHER" id="PTHR42946">
    <property type="entry name" value="PHOSPHOHEXOSE MUTASE"/>
    <property type="match status" value="1"/>
</dbReference>
<name>A0A0P1IP11_9RHOB</name>
<dbReference type="Gene3D" id="3.30.310.50">
    <property type="entry name" value="Alpha-D-phosphohexomutase, C-terminal domain"/>
    <property type="match status" value="1"/>
</dbReference>
<dbReference type="CDD" id="cd03088">
    <property type="entry name" value="ManB"/>
    <property type="match status" value="1"/>
</dbReference>
<dbReference type="Proteomes" id="UP000051184">
    <property type="component" value="Unassembled WGS sequence"/>
</dbReference>
<dbReference type="GO" id="GO:0004615">
    <property type="term" value="F:phosphomannomutase activity"/>
    <property type="evidence" value="ECO:0007669"/>
    <property type="project" value="TreeGrafter"/>
</dbReference>
<dbReference type="Gene3D" id="3.40.120.10">
    <property type="entry name" value="Alpha-D-Glucose-1,6-Bisphosphate, subunit A, domain 3"/>
    <property type="match status" value="3"/>
</dbReference>
<dbReference type="InterPro" id="IPR016066">
    <property type="entry name" value="A-D-PHexomutase_CS"/>
</dbReference>
<dbReference type="PANTHER" id="PTHR42946:SF1">
    <property type="entry name" value="PHOSPHOGLUCOMUTASE (ALPHA-D-GLUCOSE-1,6-BISPHOSPHATE-DEPENDENT)"/>
    <property type="match status" value="1"/>
</dbReference>
<dbReference type="AlphaFoldDB" id="A0A0P1IP11"/>
<dbReference type="GO" id="GO:0000287">
    <property type="term" value="F:magnesium ion binding"/>
    <property type="evidence" value="ECO:0007669"/>
    <property type="project" value="InterPro"/>
</dbReference>
<dbReference type="InterPro" id="IPR005843">
    <property type="entry name" value="A-D-PHexomutase_C"/>
</dbReference>
<dbReference type="OrthoDB" id="9803322at2"/>
<feature type="domain" description="Alpha-D-phosphohexomutase alpha/beta/alpha" evidence="11">
    <location>
        <begin position="250"/>
        <end position="369"/>
    </location>
</feature>
<sequence>MAPKFGTSGVRGLVTQLTREVVTQYVRSFAKQCDTGGTTYVGWDLRNSSPSIAETVCDVLIEEGISVKRCGVLPTPALAFAAQNADASAIMITGSHIPSDRNGIKFYTTHGEISKHDEELITQGLDGLAGAVSEPGVLDDAHALTTQQFVERYTKCFSKDALAGLTVGIYQHSSVARDILMEIITSLGASAVAIERTKEFVPVDTEAVSAESQRRFADWCQKFELDALLSTDGDADRPMLTDASGRLVPGDVLGVIASLYLGADTICTPVSSNSMIGQLAEFNEVHLTKIGSPYVVAAIQELQRKNPQANVVGFEANGGFLLGFPYRAAAGTIAPLLTRDCVLPMIATLAAAKDQSKSIAALVSGLPDRFTAADRIAGVPTEQSKQFIAALADGPDARGDFFDVGAPERSIDRTDGLRLSFTNGEVVHLRPSGNAPEFRCYAEAPTADRARELVDHHLKKIQNRLR</sequence>
<dbReference type="InterPro" id="IPR036900">
    <property type="entry name" value="A-D-PHexomutase_C_sf"/>
</dbReference>
<dbReference type="GO" id="GO:0008966">
    <property type="term" value="F:phosphoglucosamine mutase activity"/>
    <property type="evidence" value="ECO:0007669"/>
    <property type="project" value="UniProtKB-EC"/>
</dbReference>
<organism evidence="12 13">
    <name type="scientific">Cognatishimia activa</name>
    <dbReference type="NCBI Taxonomy" id="1715691"/>
    <lineage>
        <taxon>Bacteria</taxon>
        <taxon>Pseudomonadati</taxon>
        <taxon>Pseudomonadota</taxon>
        <taxon>Alphaproteobacteria</taxon>
        <taxon>Rhodobacterales</taxon>
        <taxon>Paracoccaceae</taxon>
        <taxon>Cognatishimia</taxon>
    </lineage>
</organism>
<feature type="domain" description="Alpha-D-phosphohexomutase alpha/beta/alpha" evidence="9">
    <location>
        <begin position="4"/>
        <end position="124"/>
    </location>
</feature>
<dbReference type="Pfam" id="PF02878">
    <property type="entry name" value="PGM_PMM_I"/>
    <property type="match status" value="1"/>
</dbReference>
<protein>
    <submittedName>
        <fullName evidence="12">Phosphoglucosamine mutase</fullName>
        <ecNumber evidence="12">5.4.2.10</ecNumber>
    </submittedName>
</protein>
<proteinExistence type="inferred from homology"/>
<accession>A0A0P1IP11</accession>
<dbReference type="GO" id="GO:0009252">
    <property type="term" value="P:peptidoglycan biosynthetic process"/>
    <property type="evidence" value="ECO:0007669"/>
    <property type="project" value="TreeGrafter"/>
</dbReference>
<dbReference type="InterPro" id="IPR005846">
    <property type="entry name" value="A-D-PHexomutase_a/b/a-III"/>
</dbReference>
<keyword evidence="6 12" id="KW-0413">Isomerase</keyword>
<dbReference type="InterPro" id="IPR005844">
    <property type="entry name" value="A-D-PHexomutase_a/b/a-I"/>
</dbReference>
<dbReference type="InterPro" id="IPR016055">
    <property type="entry name" value="A-D-PHexomutase_a/b/a-I/II/III"/>
</dbReference>
<reference evidence="13" key="1">
    <citation type="submission" date="2015-09" db="EMBL/GenBank/DDBJ databases">
        <authorList>
            <person name="Rodrigo-Torres Lidia"/>
            <person name="Arahal R.David."/>
        </authorList>
    </citation>
    <scope>NUCLEOTIDE SEQUENCE [LARGE SCALE GENOMIC DNA]</scope>
    <source>
        <strain evidence="13">CECT 5114</strain>
    </source>
</reference>
<dbReference type="RefSeq" id="WP_058314201.1">
    <property type="nucleotide sequence ID" value="NZ_CYTO01000022.1"/>
</dbReference>
<comment type="cofactor">
    <cofactor evidence="1">
        <name>Mg(2+)</name>
        <dbReference type="ChEBI" id="CHEBI:18420"/>
    </cofactor>
</comment>
<dbReference type="GO" id="GO:0006048">
    <property type="term" value="P:UDP-N-acetylglucosamine biosynthetic process"/>
    <property type="evidence" value="ECO:0007669"/>
    <property type="project" value="TreeGrafter"/>
</dbReference>
<dbReference type="InterPro" id="IPR050060">
    <property type="entry name" value="Phosphoglucosamine_mutase"/>
</dbReference>
<evidence type="ECO:0000256" key="1">
    <source>
        <dbReference type="ARBA" id="ARBA00001946"/>
    </source>
</evidence>
<evidence type="ECO:0000259" key="8">
    <source>
        <dbReference type="Pfam" id="PF00408"/>
    </source>
</evidence>
<keyword evidence="5 7" id="KW-0460">Magnesium</keyword>
<evidence type="ECO:0000256" key="6">
    <source>
        <dbReference type="ARBA" id="ARBA00023235"/>
    </source>
</evidence>
<dbReference type="PROSITE" id="PS00710">
    <property type="entry name" value="PGM_PMM"/>
    <property type="match status" value="1"/>
</dbReference>
<evidence type="ECO:0000259" key="9">
    <source>
        <dbReference type="Pfam" id="PF02878"/>
    </source>
</evidence>
<dbReference type="Pfam" id="PF02880">
    <property type="entry name" value="PGM_PMM_III"/>
    <property type="match status" value="1"/>
</dbReference>
<evidence type="ECO:0000313" key="13">
    <source>
        <dbReference type="Proteomes" id="UP000051184"/>
    </source>
</evidence>
<dbReference type="GO" id="GO:0005975">
    <property type="term" value="P:carbohydrate metabolic process"/>
    <property type="evidence" value="ECO:0007669"/>
    <property type="project" value="InterPro"/>
</dbReference>
<dbReference type="EC" id="5.4.2.10" evidence="12"/>
<keyword evidence="13" id="KW-1185">Reference proteome</keyword>